<reference evidence="12" key="1">
    <citation type="submission" date="2016-06" db="EMBL/GenBank/DDBJ databases">
        <title>Draft Genome sequence of the fungus Inonotus baumii.</title>
        <authorList>
            <person name="Zhu H."/>
            <person name="Lin W."/>
        </authorList>
    </citation>
    <scope>NUCLEOTIDE SEQUENCE</scope>
    <source>
        <strain evidence="12">821</strain>
    </source>
</reference>
<feature type="compositionally biased region" description="Low complexity" evidence="10">
    <location>
        <begin position="140"/>
        <end position="150"/>
    </location>
</feature>
<keyword evidence="5" id="KW-0862">Zinc</keyword>
<organism evidence="12 13">
    <name type="scientific">Sanghuangporus baumii</name>
    <name type="common">Phellinus baumii</name>
    <dbReference type="NCBI Taxonomy" id="108892"/>
    <lineage>
        <taxon>Eukaryota</taxon>
        <taxon>Fungi</taxon>
        <taxon>Dikarya</taxon>
        <taxon>Basidiomycota</taxon>
        <taxon>Agaricomycotina</taxon>
        <taxon>Agaricomycetes</taxon>
        <taxon>Hymenochaetales</taxon>
        <taxon>Hymenochaetaceae</taxon>
        <taxon>Sanghuangporus</taxon>
    </lineage>
</organism>
<dbReference type="InterPro" id="IPR033599">
    <property type="entry name" value="TAF1B/Rrn7"/>
</dbReference>
<gene>
    <name evidence="12" type="ORF">A7U60_g8399</name>
</gene>
<evidence type="ECO:0000256" key="9">
    <source>
        <dbReference type="ARBA" id="ARBA00023242"/>
    </source>
</evidence>
<evidence type="ECO:0000256" key="10">
    <source>
        <dbReference type="SAM" id="MobiDB-lite"/>
    </source>
</evidence>
<accession>A0A9Q5HR23</accession>
<dbReference type="OrthoDB" id="428577at2759"/>
<evidence type="ECO:0000256" key="6">
    <source>
        <dbReference type="ARBA" id="ARBA00023015"/>
    </source>
</evidence>
<comment type="caution">
    <text evidence="12">The sequence shown here is derived from an EMBL/GenBank/DDBJ whole genome shotgun (WGS) entry which is preliminary data.</text>
</comment>
<dbReference type="GO" id="GO:0042790">
    <property type="term" value="P:nucleolar large rRNA transcription by RNA polymerase I"/>
    <property type="evidence" value="ECO:0007669"/>
    <property type="project" value="TreeGrafter"/>
</dbReference>
<feature type="compositionally biased region" description="Basic and acidic residues" evidence="10">
    <location>
        <begin position="104"/>
        <end position="134"/>
    </location>
</feature>
<name>A0A9Q5HR23_SANBA</name>
<evidence type="ECO:0000313" key="13">
    <source>
        <dbReference type="Proteomes" id="UP000757232"/>
    </source>
</evidence>
<feature type="compositionally biased region" description="Polar residues" evidence="10">
    <location>
        <begin position="477"/>
        <end position="488"/>
    </location>
</feature>
<dbReference type="GO" id="GO:0001164">
    <property type="term" value="F:RNA polymerase I core promoter sequence-specific DNA binding"/>
    <property type="evidence" value="ECO:0007669"/>
    <property type="project" value="InterPro"/>
</dbReference>
<evidence type="ECO:0000256" key="4">
    <source>
        <dbReference type="ARBA" id="ARBA00022771"/>
    </source>
</evidence>
<keyword evidence="6" id="KW-0805">Transcription regulation</keyword>
<evidence type="ECO:0000256" key="7">
    <source>
        <dbReference type="ARBA" id="ARBA00023125"/>
    </source>
</evidence>
<keyword evidence="9" id="KW-0539">Nucleus</keyword>
<evidence type="ECO:0000256" key="8">
    <source>
        <dbReference type="ARBA" id="ARBA00023163"/>
    </source>
</evidence>
<comment type="subcellular location">
    <subcellularLocation>
        <location evidence="1">Nucleus</location>
        <location evidence="1">Nucleolus</location>
    </subcellularLocation>
</comment>
<feature type="region of interest" description="Disordered" evidence="10">
    <location>
        <begin position="477"/>
        <end position="499"/>
    </location>
</feature>
<dbReference type="PANTHER" id="PTHR31576:SF2">
    <property type="entry name" value="TATA BOX-BINDING PROTEIN-ASSOCIATED FACTOR RNA POLYMERASE I SUBUNIT B"/>
    <property type="match status" value="1"/>
</dbReference>
<evidence type="ECO:0000256" key="1">
    <source>
        <dbReference type="ARBA" id="ARBA00004604"/>
    </source>
</evidence>
<protein>
    <recommendedName>
        <fullName evidence="11">Rrn7/TAF1B C-terminal cyclin domain-containing protein</fullName>
    </recommendedName>
</protein>
<dbReference type="Pfam" id="PF20645">
    <property type="entry name" value="Rrn7_cyclin_C"/>
    <property type="match status" value="1"/>
</dbReference>
<comment type="similarity">
    <text evidence="2">Belongs to the RRN7/TAF1B family.</text>
</comment>
<feature type="compositionally biased region" description="Polar residues" evidence="10">
    <location>
        <begin position="188"/>
        <end position="199"/>
    </location>
</feature>
<dbReference type="GO" id="GO:0008270">
    <property type="term" value="F:zinc ion binding"/>
    <property type="evidence" value="ECO:0007669"/>
    <property type="project" value="UniProtKB-KW"/>
</dbReference>
<feature type="compositionally biased region" description="Basic and acidic residues" evidence="10">
    <location>
        <begin position="159"/>
        <end position="171"/>
    </location>
</feature>
<feature type="region of interest" description="Disordered" evidence="10">
    <location>
        <begin position="96"/>
        <end position="207"/>
    </location>
</feature>
<keyword evidence="13" id="KW-1185">Reference proteome</keyword>
<evidence type="ECO:0000256" key="5">
    <source>
        <dbReference type="ARBA" id="ARBA00022833"/>
    </source>
</evidence>
<feature type="domain" description="Rrn7/TAF1B C-terminal cyclin" evidence="11">
    <location>
        <begin position="376"/>
        <end position="513"/>
    </location>
</feature>
<dbReference type="GO" id="GO:0070860">
    <property type="term" value="C:RNA polymerase I core factor complex"/>
    <property type="evidence" value="ECO:0007669"/>
    <property type="project" value="InterPro"/>
</dbReference>
<keyword evidence="7" id="KW-0238">DNA-binding</keyword>
<evidence type="ECO:0000313" key="12">
    <source>
        <dbReference type="EMBL" id="OCB84415.1"/>
    </source>
</evidence>
<feature type="region of interest" description="Disordered" evidence="10">
    <location>
        <begin position="434"/>
        <end position="458"/>
    </location>
</feature>
<proteinExistence type="inferred from homology"/>
<dbReference type="InterPro" id="IPR048538">
    <property type="entry name" value="Rrn7_cyclin_C"/>
</dbReference>
<dbReference type="PANTHER" id="PTHR31576">
    <property type="entry name" value="TATA BOX-BINDING PROTEIN-ASSOCIATED FACTOR RNA POLYMERASE I SUBUNIT B"/>
    <property type="match status" value="1"/>
</dbReference>
<evidence type="ECO:0000259" key="11">
    <source>
        <dbReference type="Pfam" id="PF20645"/>
    </source>
</evidence>
<dbReference type="Proteomes" id="UP000757232">
    <property type="component" value="Unassembled WGS sequence"/>
</dbReference>
<feature type="compositionally biased region" description="Acidic residues" evidence="10">
    <location>
        <begin position="172"/>
        <end position="181"/>
    </location>
</feature>
<keyword evidence="8" id="KW-0804">Transcription</keyword>
<feature type="compositionally biased region" description="Polar residues" evidence="10">
    <location>
        <begin position="434"/>
        <end position="447"/>
    </location>
</feature>
<dbReference type="AlphaFoldDB" id="A0A9Q5HR23"/>
<sequence length="665" mass="73870">MKRPKVALLDSIQCANGLSSLRGPQLGRGAVLIPSSDVDKVYHGGRARYHYFQCLQVLLRMQIAKLTEIWKLPPDFEIVCRDTWALHLSLLPSPPPPEPFIHAQQHDDDVQKPDFAQKAKSSPREETKKDRNIDEAENVSKSPDTDSSSAPDDEGSDEESPRMDDLMKEASEAEASESDEEDRGRGPSHSQAKGISQRRTGMRWRGDDDSPAATICVLVHSCWLMRIPVIYKDLIRFVCLFLPSLDLMAVPNQPHRNLHITIPGSHTLIPPVIDSTPDKIRETSPLSTSVMLISGVVAVARAVSYSLTHNHLSTSGTVLRTVRNFHTRAECSASTMARASLYAVSKTLAQYLELPLTINRMMAPPLFKQSRRDPTSHKSDNVPPELALVATVIIALKLIYGFDGGKQVTPKEDWDPAHTMPALEVYMDHLQTLATSETKSSRRNLSPPSTPKEDWDPAHTMPALEVYIDHLQTLATSETKSSRRNLSPPSADMPVQTEDEQSLDAYLDFCERALLDRAGRDSKAAGNNDLIGEFYPVLQTCMEANDEGTGSSQSARLGSAGASSRDEVLPVLDAAHLMGDELKAEEAKERKMQRGRESYAMYSGHDELGRVPDIYAIVLSRGVGFCGVSENDLSAVVERFERRIVRLLQRRRDKLEHDIDEEEGE</sequence>
<keyword evidence="4" id="KW-0863">Zinc-finger</keyword>
<keyword evidence="3" id="KW-0479">Metal-binding</keyword>
<dbReference type="EMBL" id="LNZH02000215">
    <property type="protein sequence ID" value="OCB84415.1"/>
    <property type="molecule type" value="Genomic_DNA"/>
</dbReference>
<evidence type="ECO:0000256" key="3">
    <source>
        <dbReference type="ARBA" id="ARBA00022723"/>
    </source>
</evidence>
<evidence type="ECO:0000256" key="2">
    <source>
        <dbReference type="ARBA" id="ARBA00006899"/>
    </source>
</evidence>